<reference evidence="1 2" key="1">
    <citation type="submission" date="2022-04" db="EMBL/GenBank/DDBJ databases">
        <title>Positive selection, recombination, and allopatry shape intraspecific diversity of widespread and dominant cyanobacteria.</title>
        <authorList>
            <person name="Wei J."/>
            <person name="Shu W."/>
            <person name="Hu C."/>
        </authorList>
    </citation>
    <scope>NUCLEOTIDE SEQUENCE [LARGE SCALE GENOMIC DNA]</scope>
    <source>
        <strain evidence="1 2">AS-A4</strain>
    </source>
</reference>
<protein>
    <submittedName>
        <fullName evidence="1">Uncharacterized protein</fullName>
    </submittedName>
</protein>
<sequence>MPVTTHIDLLDGQLYFPGQEITTQGSSISSILTGFNNTGAIIPFGFGVCQGATPDLLTLPTDANSIFRGVNRQMDIEKRSGYSLDGSGRFGIPNFHELAFLEAGDIAVYIDGDIVQGSPVYLNHTATSSVVGAFRGAANGGSATLIAGAYWLKTVTGATAAAMKVAPLRLNRP</sequence>
<name>A0ABV0KH00_9CYAN</name>
<dbReference type="InterPro" id="IPR054438">
    <property type="entry name" value="Struct_cement_gp24/gp6"/>
</dbReference>
<evidence type="ECO:0000313" key="1">
    <source>
        <dbReference type="EMBL" id="MEP1057599.1"/>
    </source>
</evidence>
<dbReference type="Proteomes" id="UP001476950">
    <property type="component" value="Unassembled WGS sequence"/>
</dbReference>
<evidence type="ECO:0000313" key="2">
    <source>
        <dbReference type="Proteomes" id="UP001476950"/>
    </source>
</evidence>
<keyword evidence="2" id="KW-1185">Reference proteome</keyword>
<accession>A0ABV0KH00</accession>
<organism evidence="1 2">
    <name type="scientific">Stenomitos frigidus AS-A4</name>
    <dbReference type="NCBI Taxonomy" id="2933935"/>
    <lineage>
        <taxon>Bacteria</taxon>
        <taxon>Bacillati</taxon>
        <taxon>Cyanobacteriota</taxon>
        <taxon>Cyanophyceae</taxon>
        <taxon>Leptolyngbyales</taxon>
        <taxon>Leptolyngbyaceae</taxon>
        <taxon>Stenomitos</taxon>
    </lineage>
</organism>
<gene>
    <name evidence="1" type="ORF">NDI38_04055</name>
</gene>
<dbReference type="RefSeq" id="WP_190450539.1">
    <property type="nucleotide sequence ID" value="NZ_JAMPLM010000002.1"/>
</dbReference>
<comment type="caution">
    <text evidence="1">The sequence shown here is derived from an EMBL/GenBank/DDBJ whole genome shotgun (WGS) entry which is preliminary data.</text>
</comment>
<dbReference type="EMBL" id="JAMPLM010000002">
    <property type="protein sequence ID" value="MEP1057599.1"/>
    <property type="molecule type" value="Genomic_DNA"/>
</dbReference>
<proteinExistence type="predicted"/>
<dbReference type="Pfam" id="PF22758">
    <property type="entry name" value="Phage_cement"/>
    <property type="match status" value="1"/>
</dbReference>